<evidence type="ECO:0000313" key="2">
    <source>
        <dbReference type="Proteomes" id="UP000655366"/>
    </source>
</evidence>
<comment type="caution">
    <text evidence="1">The sequence shown here is derived from an EMBL/GenBank/DDBJ whole genome shotgun (WGS) entry which is preliminary data.</text>
</comment>
<dbReference type="AlphaFoldDB" id="A0A931CM02"/>
<dbReference type="Proteomes" id="UP000655366">
    <property type="component" value="Unassembled WGS sequence"/>
</dbReference>
<organism evidence="1 2">
    <name type="scientific">Arthrobacter terrae</name>
    <dbReference type="NCBI Taxonomy" id="2935737"/>
    <lineage>
        <taxon>Bacteria</taxon>
        <taxon>Bacillati</taxon>
        <taxon>Actinomycetota</taxon>
        <taxon>Actinomycetes</taxon>
        <taxon>Micrococcales</taxon>
        <taxon>Micrococcaceae</taxon>
        <taxon>Arthrobacter</taxon>
    </lineage>
</organism>
<protein>
    <submittedName>
        <fullName evidence="1">Uncharacterized protein</fullName>
    </submittedName>
</protein>
<dbReference type="RefSeq" id="WP_196395882.1">
    <property type="nucleotide sequence ID" value="NZ_JADNYM010000006.1"/>
</dbReference>
<keyword evidence="2" id="KW-1185">Reference proteome</keyword>
<evidence type="ECO:0000313" key="1">
    <source>
        <dbReference type="EMBL" id="MBG0738930.1"/>
    </source>
</evidence>
<dbReference type="EMBL" id="JADNYM010000006">
    <property type="protein sequence ID" value="MBG0738930.1"/>
    <property type="molecule type" value="Genomic_DNA"/>
</dbReference>
<accession>A0A931CM02</accession>
<gene>
    <name evidence="1" type="ORF">IV500_05770</name>
</gene>
<name>A0A931CM02_9MICC</name>
<reference evidence="1 2" key="1">
    <citation type="submission" date="2020-11" db="EMBL/GenBank/DDBJ databases">
        <title>Arthrobacter antarcticus sp. nov., isolated from Antarctic Soil.</title>
        <authorList>
            <person name="Li J."/>
        </authorList>
    </citation>
    <scope>NUCLEOTIDE SEQUENCE [LARGE SCALE GENOMIC DNA]</scope>
    <source>
        <strain evidence="1 2">Z1-20</strain>
    </source>
</reference>
<sequence length="100" mass="10830">MITKFRAYRHRIAATGVVPITSAEWLLGRLAGRLQVRTATMAKRRGDNASLNHALLALWAGNQCKGGHLAAAALEPAELACAIKDGRLRLVIDPYRSPQA</sequence>
<proteinExistence type="predicted"/>